<proteinExistence type="predicted"/>
<name>A0A0A2GYN5_9FLAO</name>
<dbReference type="RefSeq" id="WP_035327986.1">
    <property type="nucleotide sequence ID" value="NZ_CP015125.1"/>
</dbReference>
<keyword evidence="1" id="KW-0812">Transmembrane</keyword>
<keyword evidence="4" id="KW-1185">Reference proteome</keyword>
<dbReference type="AlphaFoldDB" id="A0A0A2GYN5"/>
<keyword evidence="1" id="KW-0472">Membrane</keyword>
<dbReference type="PANTHER" id="PTHR14969">
    <property type="entry name" value="SPHINGOSINE-1-PHOSPHATE PHOSPHOHYDROLASE"/>
    <property type="match status" value="1"/>
</dbReference>
<evidence type="ECO:0000313" key="3">
    <source>
        <dbReference type="EMBL" id="KGO07673.1"/>
    </source>
</evidence>
<dbReference type="Pfam" id="PF01569">
    <property type="entry name" value="PAP2"/>
    <property type="match status" value="1"/>
</dbReference>
<sequence>MEQLVQYDQELFLFLNGLGSTTWDQFWLIVTNKLSSIPLYALLLFFIYKQYGMKGTLITVVCVALLITGVDQLANAFKHGFMRPRPCRVAAFETTIRYIAERCGRYGYYSAHAGNSMAVAVFAGLALRRSYKNLIFFLLFWSALVGYSRIYVGVHYPGDVLTGWIIGAAIGYGLYKLQQFLIVKYGQRS</sequence>
<organism evidence="3 4">
    <name type="scientific">Dokdonia donghaensis DSW-1</name>
    <dbReference type="NCBI Taxonomy" id="1300343"/>
    <lineage>
        <taxon>Bacteria</taxon>
        <taxon>Pseudomonadati</taxon>
        <taxon>Bacteroidota</taxon>
        <taxon>Flavobacteriia</taxon>
        <taxon>Flavobacteriales</taxon>
        <taxon>Flavobacteriaceae</taxon>
        <taxon>Dokdonia</taxon>
    </lineage>
</organism>
<dbReference type="InterPro" id="IPR000326">
    <property type="entry name" value="PAP2/HPO"/>
</dbReference>
<dbReference type="PANTHER" id="PTHR14969:SF13">
    <property type="entry name" value="AT30094P"/>
    <property type="match status" value="1"/>
</dbReference>
<feature type="transmembrane region" description="Helical" evidence="1">
    <location>
        <begin position="26"/>
        <end position="48"/>
    </location>
</feature>
<reference evidence="3 4" key="1">
    <citation type="submission" date="2014-10" db="EMBL/GenBank/DDBJ databases">
        <title>Draft genome sequence of the proteorhodopsin-containing marine bacterium Dokdonia donghaensis.</title>
        <authorList>
            <person name="Gomez-Consarnau L."/>
            <person name="Gonzalez J.M."/>
            <person name="Riedel T."/>
            <person name="Jaenicke S."/>
            <person name="Wagner-Doebler I."/>
            <person name="Fuhrman J.A."/>
        </authorList>
    </citation>
    <scope>NUCLEOTIDE SEQUENCE [LARGE SCALE GENOMIC DNA]</scope>
    <source>
        <strain evidence="3 4">DSW-1</strain>
    </source>
</reference>
<dbReference type="EMBL" id="JSAQ01000001">
    <property type="protein sequence ID" value="KGO07673.1"/>
    <property type="molecule type" value="Genomic_DNA"/>
</dbReference>
<dbReference type="InterPro" id="IPR036938">
    <property type="entry name" value="PAP2/HPO_sf"/>
</dbReference>
<accession>A0A0A2GYN5</accession>
<feature type="domain" description="Phosphatidic acid phosphatase type 2/haloperoxidase" evidence="2">
    <location>
        <begin position="59"/>
        <end position="175"/>
    </location>
</feature>
<feature type="transmembrane region" description="Helical" evidence="1">
    <location>
        <begin position="106"/>
        <end position="127"/>
    </location>
</feature>
<dbReference type="PATRIC" id="fig|1300343.5.peg.1501"/>
<protein>
    <submittedName>
        <fullName evidence="3">Phosphoesterase</fullName>
    </submittedName>
</protein>
<gene>
    <name evidence="3" type="ORF">NV36_13060</name>
</gene>
<dbReference type="CDD" id="cd03395">
    <property type="entry name" value="PAP2_like_4"/>
    <property type="match status" value="1"/>
</dbReference>
<feature type="transmembrane region" description="Helical" evidence="1">
    <location>
        <begin position="164"/>
        <end position="183"/>
    </location>
</feature>
<dbReference type="Proteomes" id="UP000030140">
    <property type="component" value="Unassembled WGS sequence"/>
</dbReference>
<evidence type="ECO:0000259" key="2">
    <source>
        <dbReference type="SMART" id="SM00014"/>
    </source>
</evidence>
<dbReference type="SUPFAM" id="SSF48317">
    <property type="entry name" value="Acid phosphatase/Vanadium-dependent haloperoxidase"/>
    <property type="match status" value="1"/>
</dbReference>
<dbReference type="KEGG" id="ddo:I597_1493"/>
<feature type="transmembrane region" description="Helical" evidence="1">
    <location>
        <begin position="134"/>
        <end position="152"/>
    </location>
</feature>
<evidence type="ECO:0000256" key="1">
    <source>
        <dbReference type="SAM" id="Phobius"/>
    </source>
</evidence>
<comment type="caution">
    <text evidence="3">The sequence shown here is derived from an EMBL/GenBank/DDBJ whole genome shotgun (WGS) entry which is preliminary data.</text>
</comment>
<feature type="transmembrane region" description="Helical" evidence="1">
    <location>
        <begin position="55"/>
        <end position="74"/>
    </location>
</feature>
<evidence type="ECO:0000313" key="4">
    <source>
        <dbReference type="Proteomes" id="UP000030140"/>
    </source>
</evidence>
<dbReference type="SMART" id="SM00014">
    <property type="entry name" value="acidPPc"/>
    <property type="match status" value="1"/>
</dbReference>
<keyword evidence="1" id="KW-1133">Transmembrane helix</keyword>
<dbReference type="Gene3D" id="1.20.144.10">
    <property type="entry name" value="Phosphatidic acid phosphatase type 2/haloperoxidase"/>
    <property type="match status" value="1"/>
</dbReference>
<dbReference type="OrthoDB" id="9789113at2"/>